<name>I2NGE9_NEISI</name>
<organism evidence="1 2">
    <name type="scientific">Neisseria sicca VK64</name>
    <dbReference type="NCBI Taxonomy" id="1095748"/>
    <lineage>
        <taxon>Bacteria</taxon>
        <taxon>Pseudomonadati</taxon>
        <taxon>Pseudomonadota</taxon>
        <taxon>Betaproteobacteria</taxon>
        <taxon>Neisseriales</taxon>
        <taxon>Neisseriaceae</taxon>
        <taxon>Neisseria</taxon>
    </lineage>
</organism>
<evidence type="ECO:0000313" key="1">
    <source>
        <dbReference type="EMBL" id="EIG24910.1"/>
    </source>
</evidence>
<dbReference type="EMBL" id="AJMT01000186">
    <property type="protein sequence ID" value="EIG24910.1"/>
    <property type="molecule type" value="Genomic_DNA"/>
</dbReference>
<dbReference type="Proteomes" id="UP000004473">
    <property type="component" value="Unassembled WGS sequence"/>
</dbReference>
<gene>
    <name evidence="1" type="ORF">HMPREF1051_2985</name>
</gene>
<sequence>MIQHFQTTFSDLSISKQHTQQQDDFVPLPCKTINGFASRQCR</sequence>
<proteinExistence type="predicted"/>
<comment type="caution">
    <text evidence="1">The sequence shown here is derived from an EMBL/GenBank/DDBJ whole genome shotgun (WGS) entry which is preliminary data.</text>
</comment>
<accession>I2NGE9</accession>
<reference evidence="1 2" key="1">
    <citation type="submission" date="2012-04" db="EMBL/GenBank/DDBJ databases">
        <authorList>
            <person name="Harkins D.M."/>
            <person name="Madupu R."/>
            <person name="Durkin A.S."/>
            <person name="Torralba M."/>
            <person name="Methe B."/>
            <person name="Sutton G.G."/>
            <person name="Nelson K.E."/>
        </authorList>
    </citation>
    <scope>NUCLEOTIDE SEQUENCE [LARGE SCALE GENOMIC DNA]</scope>
    <source>
        <strain evidence="1 2">VK64</strain>
    </source>
</reference>
<evidence type="ECO:0000313" key="2">
    <source>
        <dbReference type="Proteomes" id="UP000004473"/>
    </source>
</evidence>
<dbReference type="AlphaFoldDB" id="I2NGE9"/>
<protein>
    <submittedName>
        <fullName evidence="1">Uncharacterized protein</fullName>
    </submittedName>
</protein>